<dbReference type="Pfam" id="PF07946">
    <property type="entry name" value="CCDC47"/>
    <property type="match status" value="1"/>
</dbReference>
<dbReference type="RefSeq" id="XP_004340265.1">
    <property type="nucleotide sequence ID" value="XM_004340217.1"/>
</dbReference>
<feature type="compositionally biased region" description="Basic and acidic residues" evidence="5">
    <location>
        <begin position="349"/>
        <end position="367"/>
    </location>
</feature>
<comment type="subcellular location">
    <subcellularLocation>
        <location evidence="1">Membrane</location>
        <topology evidence="1">Single-pass membrane protein</topology>
    </subcellularLocation>
</comment>
<dbReference type="GeneID" id="14918982"/>
<dbReference type="OrthoDB" id="10039147at2759"/>
<keyword evidence="7" id="KW-0732">Signal</keyword>
<organism evidence="8 9">
    <name type="scientific">Acanthamoeba castellanii (strain ATCC 30010 / Neff)</name>
    <dbReference type="NCBI Taxonomy" id="1257118"/>
    <lineage>
        <taxon>Eukaryota</taxon>
        <taxon>Amoebozoa</taxon>
        <taxon>Discosea</taxon>
        <taxon>Longamoebia</taxon>
        <taxon>Centramoebida</taxon>
        <taxon>Acanthamoebidae</taxon>
        <taxon>Acanthamoeba</taxon>
    </lineage>
</organism>
<evidence type="ECO:0000256" key="4">
    <source>
        <dbReference type="ARBA" id="ARBA00023136"/>
    </source>
</evidence>
<evidence type="ECO:0000256" key="3">
    <source>
        <dbReference type="ARBA" id="ARBA00022989"/>
    </source>
</evidence>
<dbReference type="Proteomes" id="UP000011083">
    <property type="component" value="Unassembled WGS sequence"/>
</dbReference>
<name>L8GZ27_ACACF</name>
<dbReference type="PANTHER" id="PTHR12883:SF0">
    <property type="entry name" value="PAT COMPLEX SUBUNIT CCDC47"/>
    <property type="match status" value="1"/>
</dbReference>
<evidence type="ECO:0000256" key="1">
    <source>
        <dbReference type="ARBA" id="ARBA00004167"/>
    </source>
</evidence>
<evidence type="ECO:0008006" key="10">
    <source>
        <dbReference type="Google" id="ProtNLM"/>
    </source>
</evidence>
<feature type="transmembrane region" description="Helical" evidence="6">
    <location>
        <begin position="95"/>
        <end position="115"/>
    </location>
</feature>
<reference evidence="8 9" key="1">
    <citation type="journal article" date="2013" name="Genome Biol.">
        <title>Genome of Acanthamoeba castellanii highlights extensive lateral gene transfer and early evolution of tyrosine kinase signaling.</title>
        <authorList>
            <person name="Clarke M."/>
            <person name="Lohan A.J."/>
            <person name="Liu B."/>
            <person name="Lagkouvardos I."/>
            <person name="Roy S."/>
            <person name="Zafar N."/>
            <person name="Bertelli C."/>
            <person name="Schilde C."/>
            <person name="Kianianmomeni A."/>
            <person name="Burglin T.R."/>
            <person name="Frech C."/>
            <person name="Turcotte B."/>
            <person name="Kopec K.O."/>
            <person name="Synnott J.M."/>
            <person name="Choo C."/>
            <person name="Paponov I."/>
            <person name="Finkler A."/>
            <person name="Soon Heng Tan C."/>
            <person name="Hutchins A.P."/>
            <person name="Weinmeier T."/>
            <person name="Rattei T."/>
            <person name="Chu J.S."/>
            <person name="Gimenez G."/>
            <person name="Irimia M."/>
            <person name="Rigden D.J."/>
            <person name="Fitzpatrick D.A."/>
            <person name="Lorenzo-Morales J."/>
            <person name="Bateman A."/>
            <person name="Chiu C.H."/>
            <person name="Tang P."/>
            <person name="Hegemann P."/>
            <person name="Fromm H."/>
            <person name="Raoult D."/>
            <person name="Greub G."/>
            <person name="Miranda-Saavedra D."/>
            <person name="Chen N."/>
            <person name="Nash P."/>
            <person name="Ginger M.L."/>
            <person name="Horn M."/>
            <person name="Schaap P."/>
            <person name="Caler L."/>
            <person name="Loftus B."/>
        </authorList>
    </citation>
    <scope>NUCLEOTIDE SEQUENCE [LARGE SCALE GENOMIC DNA]</scope>
    <source>
        <strain evidence="8 9">Neff</strain>
    </source>
</reference>
<feature type="region of interest" description="Disordered" evidence="5">
    <location>
        <begin position="321"/>
        <end position="395"/>
    </location>
</feature>
<evidence type="ECO:0000256" key="7">
    <source>
        <dbReference type="SAM" id="SignalP"/>
    </source>
</evidence>
<proteinExistence type="predicted"/>
<dbReference type="AlphaFoldDB" id="L8GZ27"/>
<dbReference type="VEuPathDB" id="AmoebaDB:ACA1_369880"/>
<evidence type="ECO:0000256" key="5">
    <source>
        <dbReference type="SAM" id="MobiDB-lite"/>
    </source>
</evidence>
<evidence type="ECO:0000256" key="6">
    <source>
        <dbReference type="SAM" id="Phobius"/>
    </source>
</evidence>
<keyword evidence="2 6" id="KW-0812">Transmembrane</keyword>
<dbReference type="GO" id="GO:0016020">
    <property type="term" value="C:membrane"/>
    <property type="evidence" value="ECO:0007669"/>
    <property type="project" value="UniProtKB-SubCell"/>
</dbReference>
<evidence type="ECO:0000256" key="2">
    <source>
        <dbReference type="ARBA" id="ARBA00022692"/>
    </source>
</evidence>
<dbReference type="STRING" id="1257118.L8GZ27"/>
<feature type="signal peptide" evidence="7">
    <location>
        <begin position="1"/>
        <end position="28"/>
    </location>
</feature>
<keyword evidence="9" id="KW-1185">Reference proteome</keyword>
<dbReference type="EMBL" id="KB007960">
    <property type="protein sequence ID" value="ELR18245.1"/>
    <property type="molecule type" value="Genomic_DNA"/>
</dbReference>
<feature type="chain" id="PRO_5003990559" description="DUF1682 family protein" evidence="7">
    <location>
        <begin position="29"/>
        <end position="395"/>
    </location>
</feature>
<dbReference type="InterPro" id="IPR012879">
    <property type="entry name" value="CCDC47"/>
</dbReference>
<accession>L8GZ27</accession>
<dbReference type="GO" id="GO:0032469">
    <property type="term" value="P:endoplasmic reticulum calcium ion homeostasis"/>
    <property type="evidence" value="ECO:0007669"/>
    <property type="project" value="InterPro"/>
</dbReference>
<dbReference type="KEGG" id="acan:ACA1_369880"/>
<gene>
    <name evidence="8" type="ORF">ACA1_369880</name>
</gene>
<dbReference type="GO" id="GO:0005509">
    <property type="term" value="F:calcium ion binding"/>
    <property type="evidence" value="ECO:0007669"/>
    <property type="project" value="InterPro"/>
</dbReference>
<sequence>MYGRFCGMSRLFAVALFALLLALPAVFPQGAKFQTDADWEEFEEEEFEAAVPVHTAKPGDAASPSHKDAAVKGAEEADKPASKLSFALTPALGDWFYVETACIVLLTAFAANYYFGRQANRRIALSWGRTFAQLLDSNFSRVGEGGGLLIKESENRYRVPATGRRNCHGLQATLNVYEFFMPAPDTLTIEVAYEDNVDPMVFALVPNSRAKAVLKDMTDLSLFAKQVSWPELNQWFTVIAESEDAASLVLTKQISSSIAKYHKLVRFIHISDQFPHVTYKRMMRFELNLPTPEQMEELATLMRMIIFLIDHLPTVRLPPAAKARADKKRTKAAEEEAKAAHAQRQEAAQQKKAEKRASDKEKLKELPPDQQAKAADKEARRARKKKMGKLKVVYG</sequence>
<protein>
    <recommendedName>
        <fullName evidence="10">DUF1682 family protein</fullName>
    </recommendedName>
</protein>
<dbReference type="PANTHER" id="PTHR12883">
    <property type="entry name" value="ADIPOCYTE-SPECIFIC PROTEIN 4-RELATED"/>
    <property type="match status" value="1"/>
</dbReference>
<evidence type="ECO:0000313" key="8">
    <source>
        <dbReference type="EMBL" id="ELR18245.1"/>
    </source>
</evidence>
<keyword evidence="4 6" id="KW-0472">Membrane</keyword>
<dbReference type="OMA" id="MHLVRDM"/>
<evidence type="ECO:0000313" key="9">
    <source>
        <dbReference type="Proteomes" id="UP000011083"/>
    </source>
</evidence>
<feature type="compositionally biased region" description="Basic residues" evidence="5">
    <location>
        <begin position="380"/>
        <end position="389"/>
    </location>
</feature>
<dbReference type="GO" id="GO:0005783">
    <property type="term" value="C:endoplasmic reticulum"/>
    <property type="evidence" value="ECO:0007669"/>
    <property type="project" value="InterPro"/>
</dbReference>
<keyword evidence="3 6" id="KW-1133">Transmembrane helix</keyword>